<dbReference type="Proteomes" id="UP001254165">
    <property type="component" value="Unassembled WGS sequence"/>
</dbReference>
<dbReference type="PANTHER" id="PTHR13696:SF99">
    <property type="entry name" value="COBYRINIC ACID AC-DIAMIDE SYNTHASE"/>
    <property type="match status" value="1"/>
</dbReference>
<name>A0ABU3NLA7_9CHLR</name>
<dbReference type="RefSeq" id="WP_315624293.1">
    <property type="nucleotide sequence ID" value="NZ_JAUHMF010000001.1"/>
</dbReference>
<dbReference type="EMBL" id="JAUHMF010000001">
    <property type="protein sequence ID" value="MDT8897630.1"/>
    <property type="molecule type" value="Genomic_DNA"/>
</dbReference>
<dbReference type="InterPro" id="IPR027417">
    <property type="entry name" value="P-loop_NTPase"/>
</dbReference>
<gene>
    <name evidence="2" type="ORF">QYE77_05075</name>
</gene>
<protein>
    <submittedName>
        <fullName evidence="2">ParA family protein</fullName>
    </submittedName>
</protein>
<reference evidence="2 3" key="1">
    <citation type="submission" date="2023-07" db="EMBL/GenBank/DDBJ databases">
        <title>Novel species of Thermanaerothrix with wide hydrolytic capabilities.</title>
        <authorList>
            <person name="Zayulina K.S."/>
            <person name="Podosokorskaya O.A."/>
            <person name="Elcheninov A.G."/>
        </authorList>
    </citation>
    <scope>NUCLEOTIDE SEQUENCE [LARGE SCALE GENOMIC DNA]</scope>
    <source>
        <strain evidence="2 3">4228-RoL</strain>
    </source>
</reference>
<dbReference type="Pfam" id="PF13614">
    <property type="entry name" value="AAA_31"/>
    <property type="match status" value="1"/>
</dbReference>
<evidence type="ECO:0000313" key="3">
    <source>
        <dbReference type="Proteomes" id="UP001254165"/>
    </source>
</evidence>
<evidence type="ECO:0000313" key="2">
    <source>
        <dbReference type="EMBL" id="MDT8897630.1"/>
    </source>
</evidence>
<dbReference type="InterPro" id="IPR025669">
    <property type="entry name" value="AAA_dom"/>
</dbReference>
<dbReference type="InterPro" id="IPR050678">
    <property type="entry name" value="DNA_Partitioning_ATPase"/>
</dbReference>
<dbReference type="Gene3D" id="3.40.50.300">
    <property type="entry name" value="P-loop containing nucleotide triphosphate hydrolases"/>
    <property type="match status" value="1"/>
</dbReference>
<sequence length="270" mass="29622">MSCILAIVNQKGGVAKTTTCLSLGASLAEQGQRVLLIDLDPQMNLSVSVGVREPPDEGGIVAWLTWGLKEHSDHRSFMPLGLHPHGLALVSGDPELAALERQLPGIARYEFGLHNLLKGVASDYDYVLIDCSPSLGPLTVMALTAAHHVVIPVTADYLAAWGLMQLITTIETIKEHTNLILEYSLLCVMFDRRNGISRVMLERLQGSFGDRLWRTVIGLDTRLREAAVAGEPIVCYAPKSRAAQQYRQLAQEIMAFFENRNGRGIHAATR</sequence>
<evidence type="ECO:0000259" key="1">
    <source>
        <dbReference type="Pfam" id="PF13614"/>
    </source>
</evidence>
<comment type="caution">
    <text evidence="2">The sequence shown here is derived from an EMBL/GenBank/DDBJ whole genome shotgun (WGS) entry which is preliminary data.</text>
</comment>
<accession>A0ABU3NLA7</accession>
<dbReference type="PANTHER" id="PTHR13696">
    <property type="entry name" value="P-LOOP CONTAINING NUCLEOSIDE TRIPHOSPHATE HYDROLASE"/>
    <property type="match status" value="1"/>
</dbReference>
<keyword evidence="3" id="KW-1185">Reference proteome</keyword>
<dbReference type="CDD" id="cd02042">
    <property type="entry name" value="ParAB_family"/>
    <property type="match status" value="1"/>
</dbReference>
<dbReference type="SUPFAM" id="SSF52540">
    <property type="entry name" value="P-loop containing nucleoside triphosphate hydrolases"/>
    <property type="match status" value="1"/>
</dbReference>
<proteinExistence type="predicted"/>
<feature type="domain" description="AAA" evidence="1">
    <location>
        <begin position="4"/>
        <end position="181"/>
    </location>
</feature>
<organism evidence="2 3">
    <name type="scientific">Thermanaerothrix solaris</name>
    <dbReference type="NCBI Taxonomy" id="3058434"/>
    <lineage>
        <taxon>Bacteria</taxon>
        <taxon>Bacillati</taxon>
        <taxon>Chloroflexota</taxon>
        <taxon>Anaerolineae</taxon>
        <taxon>Anaerolineales</taxon>
        <taxon>Anaerolineaceae</taxon>
        <taxon>Thermanaerothrix</taxon>
    </lineage>
</organism>